<organism evidence="3 4">
    <name type="scientific">Phyllosticta citribraziliensis</name>
    <dbReference type="NCBI Taxonomy" id="989973"/>
    <lineage>
        <taxon>Eukaryota</taxon>
        <taxon>Fungi</taxon>
        <taxon>Dikarya</taxon>
        <taxon>Ascomycota</taxon>
        <taxon>Pezizomycotina</taxon>
        <taxon>Dothideomycetes</taxon>
        <taxon>Dothideomycetes incertae sedis</taxon>
        <taxon>Botryosphaeriales</taxon>
        <taxon>Phyllostictaceae</taxon>
        <taxon>Phyllosticta</taxon>
    </lineage>
</organism>
<dbReference type="Proteomes" id="UP001360953">
    <property type="component" value="Unassembled WGS sequence"/>
</dbReference>
<dbReference type="GeneID" id="92033895"/>
<dbReference type="EMBL" id="JBBPEH010000009">
    <property type="protein sequence ID" value="KAK7534024.1"/>
    <property type="molecule type" value="Genomic_DNA"/>
</dbReference>
<accession>A0ABR1LFM7</accession>
<gene>
    <name evidence="3" type="ORF">J3D65DRAFT_632168</name>
</gene>
<name>A0ABR1LFM7_9PEZI</name>
<feature type="region of interest" description="Disordered" evidence="1">
    <location>
        <begin position="139"/>
        <end position="183"/>
    </location>
</feature>
<reference evidence="3 4" key="1">
    <citation type="submission" date="2024-04" db="EMBL/GenBank/DDBJ databases">
        <title>Phyllosticta paracitricarpa is synonymous to the EU quarantine fungus P. citricarpa based on phylogenomic analyses.</title>
        <authorList>
            <consortium name="Lawrence Berkeley National Laboratory"/>
            <person name="Van ingen-buijs V.A."/>
            <person name="Van westerhoven A.C."/>
            <person name="Haridas S."/>
            <person name="Skiadas P."/>
            <person name="Martin F."/>
            <person name="Groenewald J.Z."/>
            <person name="Crous P.W."/>
            <person name="Seidl M.F."/>
        </authorList>
    </citation>
    <scope>NUCLEOTIDE SEQUENCE [LARGE SCALE GENOMIC DNA]</scope>
    <source>
        <strain evidence="3 4">CPC 17464</strain>
    </source>
</reference>
<keyword evidence="2" id="KW-0732">Signal</keyword>
<comment type="caution">
    <text evidence="3">The sequence shown here is derived from an EMBL/GenBank/DDBJ whole genome shotgun (WGS) entry which is preliminary data.</text>
</comment>
<evidence type="ECO:0000256" key="2">
    <source>
        <dbReference type="SAM" id="SignalP"/>
    </source>
</evidence>
<feature type="signal peptide" evidence="2">
    <location>
        <begin position="1"/>
        <end position="34"/>
    </location>
</feature>
<protein>
    <recommendedName>
        <fullName evidence="5">Secreted protein</fullName>
    </recommendedName>
</protein>
<sequence length="183" mass="20670">MSPTCVRIYPPSQSSLSLPIFSTVFLFPAAAAAAATPPRSAPSNTYLLLAPRNPTPCPRFWISSVRAGAACAHWTLPWLQGASIGELLCCAVPRRSCQRREWAWSEGIVWCNYLLPRYTHRGIFLMGVDGRLNELRRRRMRRGNNTTMQTHSSINRSLQRRRRPAEPSPAQSSPLCMYDGRRQ</sequence>
<proteinExistence type="predicted"/>
<feature type="chain" id="PRO_5047012096" description="Secreted protein" evidence="2">
    <location>
        <begin position="35"/>
        <end position="183"/>
    </location>
</feature>
<evidence type="ECO:0000313" key="4">
    <source>
        <dbReference type="Proteomes" id="UP001360953"/>
    </source>
</evidence>
<dbReference type="RefSeq" id="XP_066653063.1">
    <property type="nucleotide sequence ID" value="XM_066800989.1"/>
</dbReference>
<evidence type="ECO:0008006" key="5">
    <source>
        <dbReference type="Google" id="ProtNLM"/>
    </source>
</evidence>
<evidence type="ECO:0000256" key="1">
    <source>
        <dbReference type="SAM" id="MobiDB-lite"/>
    </source>
</evidence>
<keyword evidence="4" id="KW-1185">Reference proteome</keyword>
<evidence type="ECO:0000313" key="3">
    <source>
        <dbReference type="EMBL" id="KAK7534024.1"/>
    </source>
</evidence>